<dbReference type="OrthoDB" id="9777169at2"/>
<name>A0A1B9A0Y5_9FLAO</name>
<dbReference type="NCBIfam" id="TIGR01865">
    <property type="entry name" value="cas_Csn1"/>
    <property type="match status" value="2"/>
</dbReference>
<comment type="cofactor">
    <cofactor evidence="1 12">
        <name>Mg(2+)</name>
        <dbReference type="ChEBI" id="CHEBI:18420"/>
    </cofactor>
</comment>
<evidence type="ECO:0000256" key="11">
    <source>
        <dbReference type="ARBA" id="ARBA00046380"/>
    </source>
</evidence>
<evidence type="ECO:0000256" key="4">
    <source>
        <dbReference type="ARBA" id="ARBA00022759"/>
    </source>
</evidence>
<dbReference type="GO" id="GO:0016787">
    <property type="term" value="F:hydrolase activity"/>
    <property type="evidence" value="ECO:0007669"/>
    <property type="project" value="UniProtKB-KW"/>
</dbReference>
<dbReference type="GO" id="GO:0043571">
    <property type="term" value="P:maintenance of CRISPR repeat elements"/>
    <property type="evidence" value="ECO:0007669"/>
    <property type="project" value="UniProtKB-UniRule"/>
</dbReference>
<keyword evidence="2 12" id="KW-0540">Nuclease</keyword>
<dbReference type="InterPro" id="IPR033114">
    <property type="entry name" value="HNH_CAS9"/>
</dbReference>
<keyword evidence="8 12" id="KW-0051">Antiviral defense</keyword>
<keyword evidence="9 12" id="KW-0238">DNA-binding</keyword>
<feature type="binding site" evidence="12">
    <location>
        <position position="10"/>
    </location>
    <ligand>
        <name>Mg(2+)</name>
        <dbReference type="ChEBI" id="CHEBI:18420"/>
        <label>1</label>
    </ligand>
</feature>
<feature type="active site" description="For RuvC-like nuclease domain" evidence="12">
    <location>
        <position position="10"/>
    </location>
</feature>
<dbReference type="Pfam" id="PF16593">
    <property type="entry name" value="Cas9-BH"/>
    <property type="match status" value="1"/>
</dbReference>
<feature type="binding site" evidence="12">
    <location>
        <position position="10"/>
    </location>
    <ligand>
        <name>Mg(2+)</name>
        <dbReference type="ChEBI" id="CHEBI:18420"/>
        <label>2</label>
    </ligand>
</feature>
<dbReference type="EMBL" id="MAYH01000001">
    <property type="protein sequence ID" value="OCA77454.1"/>
    <property type="molecule type" value="Genomic_DNA"/>
</dbReference>
<evidence type="ECO:0000313" key="16">
    <source>
        <dbReference type="Proteomes" id="UP000092651"/>
    </source>
</evidence>
<dbReference type="InterPro" id="IPR032239">
    <property type="entry name" value="Cas9-BH"/>
</dbReference>
<dbReference type="InterPro" id="IPR036397">
    <property type="entry name" value="RNaseH_sf"/>
</dbReference>
<comment type="similarity">
    <text evidence="12">Belongs to the CRISPR-associated Cas9 family.</text>
</comment>
<comment type="caution">
    <text evidence="15">The sequence shown here is derived from an EMBL/GenBank/DDBJ whole genome shotgun (WGS) entry which is preliminary data.</text>
</comment>
<accession>A0A1B9A0Y5</accession>
<reference evidence="15 16" key="1">
    <citation type="submission" date="2016-07" db="EMBL/GenBank/DDBJ databases">
        <authorList>
            <person name="Jeong J.-J."/>
            <person name="Kim D.W."/>
            <person name="Sang M.K."/>
            <person name="Choi I.-G."/>
            <person name="Kim K.D."/>
        </authorList>
    </citation>
    <scope>NUCLEOTIDE SEQUENCE [LARGE SCALE GENOMIC DNA]</scope>
    <source>
        <strain evidence="15 16">UTM-3</strain>
    </source>
</reference>
<evidence type="ECO:0000256" key="1">
    <source>
        <dbReference type="ARBA" id="ARBA00001946"/>
    </source>
</evidence>
<proteinExistence type="inferred from homology"/>
<dbReference type="GO" id="GO:0046872">
    <property type="term" value="F:metal ion binding"/>
    <property type="evidence" value="ECO:0007669"/>
    <property type="project" value="UniProtKB-UniRule"/>
</dbReference>
<dbReference type="GO" id="GO:0003677">
    <property type="term" value="F:DNA binding"/>
    <property type="evidence" value="ECO:0007669"/>
    <property type="project" value="UniProtKB-UniRule"/>
</dbReference>
<keyword evidence="6 12" id="KW-0460">Magnesium</keyword>
<dbReference type="HAMAP" id="MF_01480">
    <property type="entry name" value="Cas9"/>
    <property type="match status" value="1"/>
</dbReference>
<evidence type="ECO:0000256" key="8">
    <source>
        <dbReference type="ARBA" id="ARBA00023118"/>
    </source>
</evidence>
<feature type="binding site" evidence="12">
    <location>
        <position position="854"/>
    </location>
    <ligand>
        <name>Mg(2+)</name>
        <dbReference type="ChEBI" id="CHEBI:18420"/>
        <label>2</label>
    </ligand>
</feature>
<comment type="domain">
    <text evidence="12">Has 2 endonuclease domains. The discontinuous RuvC-like domain cleaves the target DNA noncomplementary to crRNA while the HNH nuclease domain cleaves the target DNA complementary to crRNA.</text>
</comment>
<comment type="subunit">
    <text evidence="11 12">Monomer. Binds crRNA and tracrRNA.</text>
</comment>
<evidence type="ECO:0000256" key="3">
    <source>
        <dbReference type="ARBA" id="ARBA00022723"/>
    </source>
</evidence>
<evidence type="ECO:0000256" key="7">
    <source>
        <dbReference type="ARBA" id="ARBA00022884"/>
    </source>
</evidence>
<evidence type="ECO:0000256" key="9">
    <source>
        <dbReference type="ARBA" id="ARBA00023125"/>
    </source>
</evidence>
<organism evidence="15 16">
    <name type="scientific">Chryseobacterium artocarpi</name>
    <dbReference type="NCBI Taxonomy" id="1414727"/>
    <lineage>
        <taxon>Bacteria</taxon>
        <taxon>Pseudomonadati</taxon>
        <taxon>Bacteroidota</taxon>
        <taxon>Flavobacteriia</taxon>
        <taxon>Flavobacteriales</taxon>
        <taxon>Weeksellaceae</taxon>
        <taxon>Chryseobacterium group</taxon>
        <taxon>Chryseobacterium</taxon>
    </lineage>
</organism>
<evidence type="ECO:0000313" key="15">
    <source>
        <dbReference type="EMBL" id="OCA77454.1"/>
    </source>
</evidence>
<dbReference type="InterPro" id="IPR041383">
    <property type="entry name" value="RuvC_III"/>
</dbReference>
<comment type="function">
    <text evidence="12">CRISPR (clustered regularly interspaced short palindromic repeat) is an adaptive immune system that provides protection against mobile genetic elements (viruses, transposable elements and conjugative plasmids). CRISPR clusters contain spacers, sequences complementary to antecedent mobile elements, and target invading nucleic acids. CRISPR clusters are transcribed and processed into CRISPR RNA (crRNA). In type II CRISPR systems correct processing of pre-crRNA requires a trans-encoded small RNA (tracrRNA), endogenous ribonuclease 3 (rnc) and this protein. The tracrRNA serves as a guide for ribonuclease 3-aided processing of pre-crRNA. Subsequently Cas9/crRNA/tracrRNA endonucleolytically cleaves linear or circular dsDNA target complementary to the spacer; Cas9 is inactive in the absence of the 2 guide RNAs (gRNA). Cas9 recognizes the protospacer adjacent motif (PAM) in the CRISPR repeat sequences to help distinguish self versus nonself, as targets within the bacterial CRISPR locus do not have PAMs. PAM recognition is also required for catalytic activity.</text>
</comment>
<keyword evidence="10" id="KW-0464">Manganese</keyword>
<feature type="binding site" evidence="12">
    <location>
        <position position="854"/>
    </location>
    <ligand>
        <name>Mg(2+)</name>
        <dbReference type="ChEBI" id="CHEBI:18420"/>
        <label>1</label>
    </ligand>
</feature>
<keyword evidence="5 12" id="KW-0378">Hydrolase</keyword>
<keyword evidence="7 12" id="KW-0694">RNA-binding</keyword>
<feature type="binding site" evidence="12">
    <location>
        <position position="1183"/>
    </location>
    <ligand>
        <name>Mg(2+)</name>
        <dbReference type="ChEBI" id="CHEBI:18420"/>
        <label>2</label>
    </ligand>
</feature>
<dbReference type="PROSITE" id="PS51749">
    <property type="entry name" value="HNH_CAS9"/>
    <property type="match status" value="1"/>
</dbReference>
<evidence type="ECO:0000256" key="2">
    <source>
        <dbReference type="ARBA" id="ARBA00022722"/>
    </source>
</evidence>
<dbReference type="EC" id="3.1.-.-" evidence="12"/>
<keyword evidence="3 12" id="KW-0479">Metal-binding</keyword>
<evidence type="ECO:0000256" key="5">
    <source>
        <dbReference type="ARBA" id="ARBA00022801"/>
    </source>
</evidence>
<evidence type="ECO:0000256" key="10">
    <source>
        <dbReference type="ARBA" id="ARBA00023211"/>
    </source>
</evidence>
<dbReference type="GO" id="GO:0003723">
    <property type="term" value="F:RNA binding"/>
    <property type="evidence" value="ECO:0007669"/>
    <property type="project" value="UniProtKB-UniRule"/>
</dbReference>
<feature type="region of interest" description="Disordered" evidence="13">
    <location>
        <begin position="855"/>
        <end position="874"/>
    </location>
</feature>
<gene>
    <name evidence="12" type="primary">cas9</name>
    <name evidence="15" type="ORF">BBI01_03085</name>
</gene>
<sequence length="1689" mass="198947">MMIKNILGLDLGTNSIGWALVEIDHDNKIVRILGMGSRILAMDAAEIAKFESGAKTESGAAKRTKLRSPRKLNERFLLRRDRLHCVLNLLNSLPEHYKLSIEFENEKGRRSGKFKKGTEEKLAYYKDDNGKFQFLFTDVYHQMENDFRIKHPQMFHQRKNGNQTKIPYDWTLYYLRHKAVTDRNFELTKEQLAWITLSFNQKRGYEKVIGQDEKVQKEGELTDSFVGKVKEVNKLENEDAYQIILVDNNNEEIEIFKYREESKIAITKIGDLKEVEIVSKYDDDGTIDSKKTEYIINEIREFLITDVRNTGRKIKENFIFEVELETGWIKEQQSKFTPKWKDTNRDFIIKTKYDENGIRIQKGADKGRNINIPKEEDWTLMKLKTETSLTSFNTENNTKGVASFVYYNLLQNPKQKIKADLISVIERDYYRDELDVIYKNQEKFHPELRNRGLYEQAIQLLYPNNLNHQNTIKELDFNHLIKEDILLYQRDLKSKKSLIANCIYEKENFERTDEKTGKKYKKPLKAIHKANPFYQEFRLWQFIKRLKIIKKEEIINEEIKINVDVTDQLLTTEVKEELYAFLNDKENVTEKDILGFVNKNYKNLKISAENYKWNFTSEKEPCNPTRYNFILRTKRIKGFDYRAFLTPENEYNLWHFFYSVKKKDEFNKGLNNVISRLLDKADLSREFQSELVKNFSSFGGYTNDYGTYSEKAIKKLLPFLRLGKYWNSNDIDNILSKISHEIKQKVLDKEEINGELKDFHGLWVSSACYLVYGRYSEVGEVQFWQSPYDIENYLKNEFKQHSLNNPTVEKVLVETLHVVKDIWKYYGKEIGTDEEGKIIYDKLFDRIHIELGREMKKNNKQKERDDKQNKENRKANERIVEILRELKQNNSSLQEKSPFQQEKLRILEESLLSSIEFDKDNTEYQLSSGKITKKEIKDITSKEFSKITRSDFERYKLWLDQRYQSPYSGRFIKLSDLFDRKKYEVEHIFPQERITLNALYNKVICETEINKEKKALTGYGFVSNAKSKKVFCSAYDSEIEIIDIKDYEDLVNNNFSGRKREILLSKDIPEEFTNSQLNNSQYISKMAMKLLSNIVREKDEDTFRSKNVLATNGTITTTLKRHWQLNDAWNEIISPRFKRLNELTNTNLFGHYREINGHEIFINTVPEEANKNFDSKRIDHRHHALDALIVALTTENHVNYLNNISSQESNEEKLKTRKAIKFQLTNSRRGFNDEKEWYFLPPAQIKTKDGIDEFEYQFKDFKSKVFKDIAQNALENTIASFKQKNRVIRQRWNKYLKSEDGKLNIIKQENLKEIINFNVRQSLHDATFYGRTNLYYETSIMTIEKAIKEDFVIVDYNVRNEIENLKRDHSPLTKIISVLSTKHQNVQVYNKFIASRYNGELEKFASIHSNAIEDKIKTITDTAIQKILMNHIKNYIELDVKKNEFYNTGKAFSSDGILEMNNNILALNEGKPHQKIFKVRTAGKMGKAFPISENVFKNSKIVKTAGDSNFYCAFYQKGTERKFYIPTLRESVESLKQGFEPCPAIHPEDSDFKLLFVLNPSDFVYVPTEEERESSILIDFNNLSKEQMNRIYKFTDGSGTTMNFVSANISNPIIDIKAEEHKKIKDNLLFWEEINETKKGIVKKIKPLFNEVGLGSENKTKSQNTSNREQIKSICLKLKVDRLGNISKA</sequence>
<dbReference type="Gene3D" id="3.30.420.10">
    <property type="entry name" value="Ribonuclease H-like superfamily/Ribonuclease H"/>
    <property type="match status" value="2"/>
</dbReference>
<feature type="binding site" evidence="12">
    <location>
        <position position="850"/>
    </location>
    <ligand>
        <name>Mg(2+)</name>
        <dbReference type="ChEBI" id="CHEBI:18420"/>
        <label>1</label>
    </ligand>
</feature>
<dbReference type="Pfam" id="PF13395">
    <property type="entry name" value="HNH_4"/>
    <property type="match status" value="1"/>
</dbReference>
<keyword evidence="16" id="KW-1185">Reference proteome</keyword>
<dbReference type="GO" id="GO:0004519">
    <property type="term" value="F:endonuclease activity"/>
    <property type="evidence" value="ECO:0007669"/>
    <property type="project" value="UniProtKB-UniRule"/>
</dbReference>
<feature type="domain" description="HNH Cas9-type" evidence="14">
    <location>
        <begin position="915"/>
        <end position="1077"/>
    </location>
</feature>
<evidence type="ECO:0000259" key="14">
    <source>
        <dbReference type="PROSITE" id="PS51749"/>
    </source>
</evidence>
<dbReference type="GO" id="GO:0051607">
    <property type="term" value="P:defense response to virus"/>
    <property type="evidence" value="ECO:0007669"/>
    <property type="project" value="UniProtKB-UniRule"/>
</dbReference>
<feature type="active site" description="Proton acceptor for HNH nuclease domain" evidence="12">
    <location>
        <position position="987"/>
    </location>
</feature>
<dbReference type="Pfam" id="PF18541">
    <property type="entry name" value="RuvC_III"/>
    <property type="match status" value="1"/>
</dbReference>
<dbReference type="InterPro" id="IPR003615">
    <property type="entry name" value="HNH_nuc"/>
</dbReference>
<evidence type="ECO:0000256" key="6">
    <source>
        <dbReference type="ARBA" id="ARBA00022842"/>
    </source>
</evidence>
<dbReference type="InterPro" id="IPR028629">
    <property type="entry name" value="Cas9"/>
</dbReference>
<keyword evidence="4 12" id="KW-0255">Endonuclease</keyword>
<protein>
    <recommendedName>
        <fullName evidence="12">CRISPR-associated endonuclease Cas9</fullName>
        <ecNumber evidence="12">3.1.-.-</ecNumber>
    </recommendedName>
</protein>
<evidence type="ECO:0000256" key="13">
    <source>
        <dbReference type="SAM" id="MobiDB-lite"/>
    </source>
</evidence>
<evidence type="ECO:0000256" key="12">
    <source>
        <dbReference type="HAMAP-Rule" id="MF_01480"/>
    </source>
</evidence>
<dbReference type="Proteomes" id="UP000092651">
    <property type="component" value="Unassembled WGS sequence"/>
</dbReference>